<dbReference type="GO" id="GO:0043565">
    <property type="term" value="F:sequence-specific DNA binding"/>
    <property type="evidence" value="ECO:0007669"/>
    <property type="project" value="TreeGrafter"/>
</dbReference>
<dbReference type="Proteomes" id="UP000064137">
    <property type="component" value="Chromosome"/>
</dbReference>
<dbReference type="GO" id="GO:0003700">
    <property type="term" value="F:DNA-binding transcription factor activity"/>
    <property type="evidence" value="ECO:0007669"/>
    <property type="project" value="InterPro"/>
</dbReference>
<dbReference type="CDD" id="cd08432">
    <property type="entry name" value="PBP2_GcdR_TrpI_HvrB_AmpR_like"/>
    <property type="match status" value="1"/>
</dbReference>
<dbReference type="InterPro" id="IPR000847">
    <property type="entry name" value="LysR_HTH_N"/>
</dbReference>
<sequence>MTRRLPSTTALVALEAAARHLSFAKAAQELSLSEGAISRQIAKLEAALGVRLFLRIGNRVELSAAGARYAAHMRTALADIERHTRQLIAQARGTTALEIGVIPTLAGRWLIPMLARFQERCPDIEVNLRERTQPFALEDSGLHAAINYDHPVWHGLRVQPLFETQLVAVCHPRLAGNPPASLPLLHKLESPHSWARYATLTGLPLGAQAVGPTYDRYSLLIEAAKAGFGMALVPEHYIEEDLVAGRLQAPWPVLPELRERYVLVTRPTTEIDTALASFERWLLEEARVG</sequence>
<dbReference type="Gene3D" id="1.10.10.10">
    <property type="entry name" value="Winged helix-like DNA-binding domain superfamily/Winged helix DNA-binding domain"/>
    <property type="match status" value="1"/>
</dbReference>
<dbReference type="GO" id="GO:0006351">
    <property type="term" value="P:DNA-templated transcription"/>
    <property type="evidence" value="ECO:0007669"/>
    <property type="project" value="TreeGrafter"/>
</dbReference>
<dbReference type="InterPro" id="IPR036390">
    <property type="entry name" value="WH_DNA-bd_sf"/>
</dbReference>
<dbReference type="PANTHER" id="PTHR30537">
    <property type="entry name" value="HTH-TYPE TRANSCRIPTIONAL REGULATOR"/>
    <property type="match status" value="1"/>
</dbReference>
<dbReference type="KEGG" id="por:APT59_06540"/>
<evidence type="ECO:0000256" key="3">
    <source>
        <dbReference type="ARBA" id="ARBA00023125"/>
    </source>
</evidence>
<gene>
    <name evidence="6" type="ORF">APT59_06540</name>
</gene>
<evidence type="ECO:0000313" key="7">
    <source>
        <dbReference type="Proteomes" id="UP000064137"/>
    </source>
</evidence>
<comment type="similarity">
    <text evidence="1">Belongs to the LysR transcriptional regulatory family.</text>
</comment>
<dbReference type="RefSeq" id="WP_059314117.1">
    <property type="nucleotide sequence ID" value="NZ_CP013987.1"/>
</dbReference>
<dbReference type="InterPro" id="IPR058163">
    <property type="entry name" value="LysR-type_TF_proteobact-type"/>
</dbReference>
<keyword evidence="3" id="KW-0238">DNA-binding</keyword>
<dbReference type="InterPro" id="IPR036388">
    <property type="entry name" value="WH-like_DNA-bd_sf"/>
</dbReference>
<evidence type="ECO:0000256" key="2">
    <source>
        <dbReference type="ARBA" id="ARBA00023015"/>
    </source>
</evidence>
<organism evidence="6 7">
    <name type="scientific">Pseudomonas oryzihabitans</name>
    <dbReference type="NCBI Taxonomy" id="47885"/>
    <lineage>
        <taxon>Bacteria</taxon>
        <taxon>Pseudomonadati</taxon>
        <taxon>Pseudomonadota</taxon>
        <taxon>Gammaproteobacteria</taxon>
        <taxon>Pseudomonadales</taxon>
        <taxon>Pseudomonadaceae</taxon>
        <taxon>Pseudomonas</taxon>
    </lineage>
</organism>
<dbReference type="Gene3D" id="3.40.190.10">
    <property type="entry name" value="Periplasmic binding protein-like II"/>
    <property type="match status" value="2"/>
</dbReference>
<keyword evidence="4" id="KW-0804">Transcription</keyword>
<dbReference type="PANTHER" id="PTHR30537:SF26">
    <property type="entry name" value="GLYCINE CLEAVAGE SYSTEM TRANSCRIPTIONAL ACTIVATOR"/>
    <property type="match status" value="1"/>
</dbReference>
<dbReference type="Pfam" id="PF00126">
    <property type="entry name" value="HTH_1"/>
    <property type="match status" value="1"/>
</dbReference>
<dbReference type="Pfam" id="PF03466">
    <property type="entry name" value="LysR_substrate"/>
    <property type="match status" value="1"/>
</dbReference>
<protein>
    <submittedName>
        <fullName evidence="6">LysR family transcriptional regulator</fullName>
    </submittedName>
</protein>
<dbReference type="PROSITE" id="PS50931">
    <property type="entry name" value="HTH_LYSR"/>
    <property type="match status" value="1"/>
</dbReference>
<feature type="domain" description="HTH lysR-type" evidence="5">
    <location>
        <begin position="6"/>
        <end position="63"/>
    </location>
</feature>
<evidence type="ECO:0000256" key="1">
    <source>
        <dbReference type="ARBA" id="ARBA00009437"/>
    </source>
</evidence>
<dbReference type="PRINTS" id="PR00039">
    <property type="entry name" value="HTHLYSR"/>
</dbReference>
<dbReference type="InterPro" id="IPR005119">
    <property type="entry name" value="LysR_subst-bd"/>
</dbReference>
<evidence type="ECO:0000259" key="5">
    <source>
        <dbReference type="PROSITE" id="PS50931"/>
    </source>
</evidence>
<name>A0A0U4HDB1_9PSED</name>
<evidence type="ECO:0000313" key="6">
    <source>
        <dbReference type="EMBL" id="ALZ83882.1"/>
    </source>
</evidence>
<dbReference type="EMBL" id="CP013987">
    <property type="protein sequence ID" value="ALZ83882.1"/>
    <property type="molecule type" value="Genomic_DNA"/>
</dbReference>
<reference evidence="6 7" key="1">
    <citation type="submission" date="2016-01" db="EMBL/GenBank/DDBJ databases">
        <title>Annotation of Pseudomonas oryzihabitans USDA-ARS-USMARC-56511.</title>
        <authorList>
            <person name="Harhay G.P."/>
            <person name="Harhay D.M."/>
            <person name="Smith T.P.L."/>
            <person name="Bono J.L."/>
            <person name="Heaton M.P."/>
            <person name="Clawson M.L."/>
            <person name="Chitko-Mckown C.G."/>
            <person name="Capik S.F."/>
            <person name="DeDonder K.D."/>
            <person name="Apley M.D."/>
            <person name="Lubbers B.V."/>
            <person name="White B.J."/>
            <person name="Larson R.L."/>
        </authorList>
    </citation>
    <scope>NUCLEOTIDE SEQUENCE [LARGE SCALE GENOMIC DNA]</scope>
    <source>
        <strain evidence="6 7">USDA-ARS-USMARC-56511</strain>
    </source>
</reference>
<dbReference type="AlphaFoldDB" id="A0A0U4HDB1"/>
<keyword evidence="2" id="KW-0805">Transcription regulation</keyword>
<accession>A0A0U4HDB1</accession>
<proteinExistence type="inferred from homology"/>
<dbReference type="OrthoDB" id="5526340at2"/>
<dbReference type="SUPFAM" id="SSF53850">
    <property type="entry name" value="Periplasmic binding protein-like II"/>
    <property type="match status" value="1"/>
</dbReference>
<dbReference type="SUPFAM" id="SSF46785">
    <property type="entry name" value="Winged helix' DNA-binding domain"/>
    <property type="match status" value="1"/>
</dbReference>
<evidence type="ECO:0000256" key="4">
    <source>
        <dbReference type="ARBA" id="ARBA00023163"/>
    </source>
</evidence>